<sequence length="314" mass="35028">MSLKHGAMKKSPLRRFIYLSIAAAIVTILLKFYAYSVTGSMGFLSDALESFVNLFAAIFALMMLYISQKPADKEHEFGHSKAEYFSSAAEGALILIAAFTIIWSAVPRLIDPRPIENINTGLLFLLLASLVNLAVGMTLVRNGKKRRSLLLEADGKHLMADVWTSAGVIVAIVIVKFTGWLIVDPIIAILVALHIIYTGYRLISRSASGLMDASIPDEDLEKITNYLDSLNDQKIEYHSLLTRVAGRRKFIAMHILVPGKWTVKEAHDYADEIEETIVNMFDEPVTVHTHLEPVEDPASMKDIGIDRQEIDYHL</sequence>
<dbReference type="AlphaFoldDB" id="A0A1R3TBU4"/>
<keyword evidence="3" id="KW-0813">Transport</keyword>
<evidence type="ECO:0000256" key="3">
    <source>
        <dbReference type="ARBA" id="ARBA00022448"/>
    </source>
</evidence>
<dbReference type="Pfam" id="PF16916">
    <property type="entry name" value="ZT_dimer"/>
    <property type="match status" value="1"/>
</dbReference>
<evidence type="ECO:0000256" key="5">
    <source>
        <dbReference type="ARBA" id="ARBA00022989"/>
    </source>
</evidence>
<feature type="transmembrane region" description="Helical" evidence="7">
    <location>
        <begin position="47"/>
        <end position="66"/>
    </location>
</feature>
<gene>
    <name evidence="10" type="ORF">PSM36_2259</name>
</gene>
<protein>
    <submittedName>
        <fullName evidence="10">Divalent metal cation (Fe/Co/Zn/Cd) transporter</fullName>
    </submittedName>
</protein>
<dbReference type="InterPro" id="IPR058533">
    <property type="entry name" value="Cation_efflux_TM"/>
</dbReference>
<feature type="transmembrane region" description="Helical" evidence="7">
    <location>
        <begin position="118"/>
        <end position="140"/>
    </location>
</feature>
<name>A0A1R3TBU4_9BACT</name>
<feature type="domain" description="Cation efflux protein cytoplasmic" evidence="9">
    <location>
        <begin position="216"/>
        <end position="293"/>
    </location>
</feature>
<dbReference type="Pfam" id="PF01545">
    <property type="entry name" value="Cation_efflux"/>
    <property type="match status" value="1"/>
</dbReference>
<dbReference type="PANTHER" id="PTHR43840:SF15">
    <property type="entry name" value="MITOCHONDRIAL METAL TRANSPORTER 1-RELATED"/>
    <property type="match status" value="1"/>
</dbReference>
<evidence type="ECO:0000259" key="9">
    <source>
        <dbReference type="Pfam" id="PF16916"/>
    </source>
</evidence>
<dbReference type="GO" id="GO:0015341">
    <property type="term" value="F:zinc efflux antiporter activity"/>
    <property type="evidence" value="ECO:0007669"/>
    <property type="project" value="TreeGrafter"/>
</dbReference>
<dbReference type="InterPro" id="IPR002524">
    <property type="entry name" value="Cation_efflux"/>
</dbReference>
<evidence type="ECO:0000256" key="7">
    <source>
        <dbReference type="SAM" id="Phobius"/>
    </source>
</evidence>
<feature type="transmembrane region" description="Helical" evidence="7">
    <location>
        <begin position="16"/>
        <end position="35"/>
    </location>
</feature>
<evidence type="ECO:0000313" key="11">
    <source>
        <dbReference type="Proteomes" id="UP000187464"/>
    </source>
</evidence>
<dbReference type="Gene3D" id="1.20.1510.10">
    <property type="entry name" value="Cation efflux protein transmembrane domain"/>
    <property type="match status" value="1"/>
</dbReference>
<dbReference type="GO" id="GO:0015086">
    <property type="term" value="F:cadmium ion transmembrane transporter activity"/>
    <property type="evidence" value="ECO:0007669"/>
    <property type="project" value="TreeGrafter"/>
</dbReference>
<organism evidence="10 11">
    <name type="scientific">Proteiniphilum saccharofermentans</name>
    <dbReference type="NCBI Taxonomy" id="1642647"/>
    <lineage>
        <taxon>Bacteria</taxon>
        <taxon>Pseudomonadati</taxon>
        <taxon>Bacteroidota</taxon>
        <taxon>Bacteroidia</taxon>
        <taxon>Bacteroidales</taxon>
        <taxon>Dysgonomonadaceae</taxon>
        <taxon>Proteiniphilum</taxon>
    </lineage>
</organism>
<dbReference type="InterPro" id="IPR027470">
    <property type="entry name" value="Cation_efflux_CTD"/>
</dbReference>
<dbReference type="GO" id="GO:0015093">
    <property type="term" value="F:ferrous iron transmembrane transporter activity"/>
    <property type="evidence" value="ECO:0007669"/>
    <property type="project" value="TreeGrafter"/>
</dbReference>
<evidence type="ECO:0000256" key="6">
    <source>
        <dbReference type="ARBA" id="ARBA00023136"/>
    </source>
</evidence>
<evidence type="ECO:0000256" key="2">
    <source>
        <dbReference type="ARBA" id="ARBA00008114"/>
    </source>
</evidence>
<evidence type="ECO:0000313" key="10">
    <source>
        <dbReference type="EMBL" id="SCD21064.1"/>
    </source>
</evidence>
<feature type="transmembrane region" description="Helical" evidence="7">
    <location>
        <begin position="186"/>
        <end position="203"/>
    </location>
</feature>
<feature type="transmembrane region" description="Helical" evidence="7">
    <location>
        <begin position="160"/>
        <end position="180"/>
    </location>
</feature>
<evidence type="ECO:0000259" key="8">
    <source>
        <dbReference type="Pfam" id="PF01545"/>
    </source>
</evidence>
<dbReference type="GO" id="GO:0005886">
    <property type="term" value="C:plasma membrane"/>
    <property type="evidence" value="ECO:0007669"/>
    <property type="project" value="TreeGrafter"/>
</dbReference>
<proteinExistence type="inferred from homology"/>
<evidence type="ECO:0000256" key="1">
    <source>
        <dbReference type="ARBA" id="ARBA00004141"/>
    </source>
</evidence>
<dbReference type="STRING" id="1642647.PSM36_2259"/>
<keyword evidence="5 7" id="KW-1133">Transmembrane helix</keyword>
<dbReference type="SUPFAM" id="SSF161111">
    <property type="entry name" value="Cation efflux protein transmembrane domain-like"/>
    <property type="match status" value="1"/>
</dbReference>
<dbReference type="NCBIfam" id="TIGR01297">
    <property type="entry name" value="CDF"/>
    <property type="match status" value="1"/>
</dbReference>
<evidence type="ECO:0000256" key="4">
    <source>
        <dbReference type="ARBA" id="ARBA00022692"/>
    </source>
</evidence>
<keyword evidence="6 7" id="KW-0472">Membrane</keyword>
<dbReference type="KEGG" id="psac:PSM36_2259"/>
<dbReference type="Proteomes" id="UP000187464">
    <property type="component" value="Chromosome I"/>
</dbReference>
<comment type="similarity">
    <text evidence="2">Belongs to the cation diffusion facilitator (CDF) transporter (TC 2.A.4) family.</text>
</comment>
<keyword evidence="11" id="KW-1185">Reference proteome</keyword>
<keyword evidence="4 7" id="KW-0812">Transmembrane</keyword>
<dbReference type="SUPFAM" id="SSF160240">
    <property type="entry name" value="Cation efflux protein cytoplasmic domain-like"/>
    <property type="match status" value="1"/>
</dbReference>
<dbReference type="PANTHER" id="PTHR43840">
    <property type="entry name" value="MITOCHONDRIAL METAL TRANSPORTER 1-RELATED"/>
    <property type="match status" value="1"/>
</dbReference>
<feature type="domain" description="Cation efflux protein transmembrane" evidence="8">
    <location>
        <begin position="18"/>
        <end position="211"/>
    </location>
</feature>
<accession>A0A1R3TBU4</accession>
<feature type="transmembrane region" description="Helical" evidence="7">
    <location>
        <begin position="87"/>
        <end position="106"/>
    </location>
</feature>
<dbReference type="InterPro" id="IPR050291">
    <property type="entry name" value="CDF_Transporter"/>
</dbReference>
<dbReference type="InterPro" id="IPR036837">
    <property type="entry name" value="Cation_efflux_CTD_sf"/>
</dbReference>
<dbReference type="EMBL" id="LT605205">
    <property type="protein sequence ID" value="SCD21064.1"/>
    <property type="molecule type" value="Genomic_DNA"/>
</dbReference>
<reference evidence="10 11" key="1">
    <citation type="submission" date="2016-08" db="EMBL/GenBank/DDBJ databases">
        <authorList>
            <person name="Seilhamer J.J."/>
        </authorList>
    </citation>
    <scope>NUCLEOTIDE SEQUENCE [LARGE SCALE GENOMIC DNA]</scope>
    <source>
        <strain evidence="10">M3/6</strain>
    </source>
</reference>
<dbReference type="Gene3D" id="3.30.70.1350">
    <property type="entry name" value="Cation efflux protein, cytoplasmic domain"/>
    <property type="match status" value="1"/>
</dbReference>
<comment type="subcellular location">
    <subcellularLocation>
        <location evidence="1">Membrane</location>
        <topology evidence="1">Multi-pass membrane protein</topology>
    </subcellularLocation>
</comment>
<dbReference type="GO" id="GO:0006882">
    <property type="term" value="P:intracellular zinc ion homeostasis"/>
    <property type="evidence" value="ECO:0007669"/>
    <property type="project" value="TreeGrafter"/>
</dbReference>
<dbReference type="InterPro" id="IPR027469">
    <property type="entry name" value="Cation_efflux_TMD_sf"/>
</dbReference>